<evidence type="ECO:0000313" key="2">
    <source>
        <dbReference type="Proteomes" id="UP001144978"/>
    </source>
</evidence>
<dbReference type="EMBL" id="JANSHE010000965">
    <property type="protein sequence ID" value="KAJ3005564.1"/>
    <property type="molecule type" value="Genomic_DNA"/>
</dbReference>
<evidence type="ECO:0000313" key="1">
    <source>
        <dbReference type="EMBL" id="KAJ3005564.1"/>
    </source>
</evidence>
<organism evidence="1 2">
    <name type="scientific">Trametes sanguinea</name>
    <dbReference type="NCBI Taxonomy" id="158606"/>
    <lineage>
        <taxon>Eukaryota</taxon>
        <taxon>Fungi</taxon>
        <taxon>Dikarya</taxon>
        <taxon>Basidiomycota</taxon>
        <taxon>Agaricomycotina</taxon>
        <taxon>Agaricomycetes</taxon>
        <taxon>Polyporales</taxon>
        <taxon>Polyporaceae</taxon>
        <taxon>Trametes</taxon>
    </lineage>
</organism>
<proteinExistence type="predicted"/>
<accession>A0ACC1Q1F8</accession>
<dbReference type="Proteomes" id="UP001144978">
    <property type="component" value="Unassembled WGS sequence"/>
</dbReference>
<protein>
    <submittedName>
        <fullName evidence="1">Uncharacterized protein</fullName>
    </submittedName>
</protein>
<comment type="caution">
    <text evidence="1">The sequence shown here is derived from an EMBL/GenBank/DDBJ whole genome shotgun (WGS) entry which is preliminary data.</text>
</comment>
<reference evidence="1" key="1">
    <citation type="submission" date="2022-08" db="EMBL/GenBank/DDBJ databases">
        <title>Genome Sequence of Pycnoporus sanguineus.</title>
        <authorList>
            <person name="Buettner E."/>
        </authorList>
    </citation>
    <scope>NUCLEOTIDE SEQUENCE</scope>
    <source>
        <strain evidence="1">CG-C14</strain>
    </source>
</reference>
<gene>
    <name evidence="1" type="ORF">NUW54_g4285</name>
</gene>
<name>A0ACC1Q1F8_9APHY</name>
<keyword evidence="2" id="KW-1185">Reference proteome</keyword>
<sequence length="100" mass="10466">MDTTTGQKLYLSLHPRSPNALTACSRPPQILVDPAADRNSVDSASAQHVGGPTCAFTRTRAPCHQLWSGAQSATRPSSRSSSGRSLRSAPGAAAPRRLPS</sequence>